<keyword evidence="4" id="KW-0067">ATP-binding</keyword>
<keyword evidence="14" id="KW-0548">Nucleotidyltransferase</keyword>
<evidence type="ECO:0000256" key="4">
    <source>
        <dbReference type="ARBA" id="ARBA00022840"/>
    </source>
</evidence>
<name>A0A239PLB4_9PROT</name>
<accession>A0A239PLB4</accession>
<comment type="subunit">
    <text evidence="7">Homodimer. Forms a stable heterotetrameric complex of 2 MoeB and 2 MoaD during adenylation of MoaD.</text>
</comment>
<evidence type="ECO:0000256" key="8">
    <source>
        <dbReference type="ARBA" id="ARBA00066884"/>
    </source>
</evidence>
<keyword evidence="15" id="KW-1185">Reference proteome</keyword>
<evidence type="ECO:0000256" key="12">
    <source>
        <dbReference type="ARBA" id="ARBA00078531"/>
    </source>
</evidence>
<dbReference type="GO" id="GO:0004792">
    <property type="term" value="F:thiosulfate-cyanide sulfurtransferase activity"/>
    <property type="evidence" value="ECO:0007669"/>
    <property type="project" value="TreeGrafter"/>
</dbReference>
<feature type="domain" description="THIF-type NAD/FAD binding fold" evidence="13">
    <location>
        <begin position="13"/>
        <end position="250"/>
    </location>
</feature>
<dbReference type="SUPFAM" id="SSF69572">
    <property type="entry name" value="Activating enzymes of the ubiquitin-like proteins"/>
    <property type="match status" value="1"/>
</dbReference>
<keyword evidence="2 14" id="KW-0808">Transferase</keyword>
<dbReference type="NCBIfam" id="NF004281">
    <property type="entry name" value="PRK05690.1"/>
    <property type="match status" value="1"/>
</dbReference>
<dbReference type="PANTHER" id="PTHR10953:SF102">
    <property type="entry name" value="ADENYLYLTRANSFERASE AND SULFURTRANSFERASE MOCS3"/>
    <property type="match status" value="1"/>
</dbReference>
<evidence type="ECO:0000313" key="14">
    <source>
        <dbReference type="EMBL" id="SNT68123.1"/>
    </source>
</evidence>
<protein>
    <recommendedName>
        <fullName evidence="9">Molybdopterin-synthase adenylyltransferase</fullName>
        <ecNumber evidence="8">2.7.7.80</ecNumber>
    </recommendedName>
    <alternativeName>
        <fullName evidence="12">MoaD protein adenylase</fullName>
    </alternativeName>
    <alternativeName>
        <fullName evidence="10">Molybdopterin-converting factor subunit 1 adenylase</fullName>
    </alternativeName>
    <alternativeName>
        <fullName evidence="11">Sulfur carrier protein MoaD adenylyltransferase</fullName>
    </alternativeName>
</protein>
<evidence type="ECO:0000256" key="9">
    <source>
        <dbReference type="ARBA" id="ARBA00073635"/>
    </source>
</evidence>
<reference evidence="14 15" key="1">
    <citation type="submission" date="2017-07" db="EMBL/GenBank/DDBJ databases">
        <authorList>
            <person name="Sun Z.S."/>
            <person name="Albrecht U."/>
            <person name="Echele G."/>
            <person name="Lee C.C."/>
        </authorList>
    </citation>
    <scope>NUCLEOTIDE SEQUENCE [LARGE SCALE GENOMIC DNA]</scope>
    <source>
        <strain evidence="14 15">CGMCC 1.12710</strain>
    </source>
</reference>
<comment type="catalytic activity">
    <reaction evidence="5">
        <text>[molybdopterin-synthase sulfur-carrier protein]-C-terminal Gly-Gly + ATP + H(+) = [molybdopterin-synthase sulfur-carrier protein]-C-terminal Gly-Gly-AMP + diphosphate</text>
        <dbReference type="Rhea" id="RHEA:43616"/>
        <dbReference type="Rhea" id="RHEA-COMP:12159"/>
        <dbReference type="Rhea" id="RHEA-COMP:12202"/>
        <dbReference type="ChEBI" id="CHEBI:15378"/>
        <dbReference type="ChEBI" id="CHEBI:30616"/>
        <dbReference type="ChEBI" id="CHEBI:33019"/>
        <dbReference type="ChEBI" id="CHEBI:90618"/>
        <dbReference type="ChEBI" id="CHEBI:90778"/>
        <dbReference type="EC" id="2.7.7.80"/>
    </reaction>
</comment>
<evidence type="ECO:0000256" key="3">
    <source>
        <dbReference type="ARBA" id="ARBA00022741"/>
    </source>
</evidence>
<dbReference type="AlphaFoldDB" id="A0A239PLB4"/>
<dbReference type="PANTHER" id="PTHR10953">
    <property type="entry name" value="UBIQUITIN-ACTIVATING ENZYME E1"/>
    <property type="match status" value="1"/>
</dbReference>
<evidence type="ECO:0000256" key="7">
    <source>
        <dbReference type="ARBA" id="ARBA00063809"/>
    </source>
</evidence>
<dbReference type="EMBL" id="FZQA01000001">
    <property type="protein sequence ID" value="SNT68123.1"/>
    <property type="molecule type" value="Genomic_DNA"/>
</dbReference>
<dbReference type="CDD" id="cd00757">
    <property type="entry name" value="ThiF_MoeB_HesA_family"/>
    <property type="match status" value="1"/>
</dbReference>
<dbReference type="GO" id="GO:0008146">
    <property type="term" value="F:sulfotransferase activity"/>
    <property type="evidence" value="ECO:0007669"/>
    <property type="project" value="TreeGrafter"/>
</dbReference>
<evidence type="ECO:0000259" key="13">
    <source>
        <dbReference type="Pfam" id="PF00899"/>
    </source>
</evidence>
<organism evidence="14 15">
    <name type="scientific">Amphiplicatus metriothermophilus</name>
    <dbReference type="NCBI Taxonomy" id="1519374"/>
    <lineage>
        <taxon>Bacteria</taxon>
        <taxon>Pseudomonadati</taxon>
        <taxon>Pseudomonadota</taxon>
        <taxon>Alphaproteobacteria</taxon>
        <taxon>Parvularculales</taxon>
        <taxon>Parvularculaceae</taxon>
        <taxon>Amphiplicatus</taxon>
    </lineage>
</organism>
<evidence type="ECO:0000256" key="10">
    <source>
        <dbReference type="ARBA" id="ARBA00075110"/>
    </source>
</evidence>
<dbReference type="GO" id="GO:0061605">
    <property type="term" value="F:molybdopterin-synthase adenylyltransferase activity"/>
    <property type="evidence" value="ECO:0007669"/>
    <property type="project" value="UniProtKB-EC"/>
</dbReference>
<dbReference type="FunFam" id="3.40.50.720:FF:000033">
    <property type="entry name" value="Adenylyltransferase and sulfurtransferase MOCS3"/>
    <property type="match status" value="1"/>
</dbReference>
<dbReference type="GO" id="GO:0008641">
    <property type="term" value="F:ubiquitin-like modifier activating enzyme activity"/>
    <property type="evidence" value="ECO:0007669"/>
    <property type="project" value="InterPro"/>
</dbReference>
<comment type="function">
    <text evidence="6">Catalyzes the adenylation by ATP of the carboxyl group of the C-terminal glycine of sulfur carrier protein MoaD.</text>
</comment>
<dbReference type="InterPro" id="IPR035985">
    <property type="entry name" value="Ubiquitin-activating_enz"/>
</dbReference>
<dbReference type="Gene3D" id="3.40.50.720">
    <property type="entry name" value="NAD(P)-binding Rossmann-like Domain"/>
    <property type="match status" value="1"/>
</dbReference>
<dbReference type="EC" id="2.7.7.80" evidence="8"/>
<keyword evidence="3" id="KW-0547">Nucleotide-binding</keyword>
<evidence type="ECO:0000256" key="5">
    <source>
        <dbReference type="ARBA" id="ARBA00052218"/>
    </source>
</evidence>
<dbReference type="InterPro" id="IPR000594">
    <property type="entry name" value="ThiF_NAD_FAD-bd"/>
</dbReference>
<proteinExistence type="inferred from homology"/>
<dbReference type="InterPro" id="IPR045886">
    <property type="entry name" value="ThiF/MoeB/HesA"/>
</dbReference>
<dbReference type="GO" id="GO:0005829">
    <property type="term" value="C:cytosol"/>
    <property type="evidence" value="ECO:0007669"/>
    <property type="project" value="TreeGrafter"/>
</dbReference>
<sequence>MMPGMTPEQRERYLRHVLLKEVGGQGQQKLLAARALVVGAGGIGAPLIQYLAAAGVGTVGIADDDAVALSNLQRQVIYGTGDIGAAKTARARAAVARLNPDVTVVEHPVRLDDANARAVVAGYDVIVEGVDNFEGRYVLNRACIAARKPLVSAAVGRFEGQLALFKPWAEPGLPCYRCFAPEAPPRDEQINCAEEGVLGPVAGVMGALAAMEVLKEILGIGETLAGRLLIYRGLETATRTVKLPADPECPDCGGIRRG</sequence>
<comment type="similarity">
    <text evidence="1">Belongs to the HesA/MoeB/ThiF family.</text>
</comment>
<dbReference type="Pfam" id="PF00899">
    <property type="entry name" value="ThiF"/>
    <property type="match status" value="1"/>
</dbReference>
<evidence type="ECO:0000256" key="6">
    <source>
        <dbReference type="ARBA" id="ARBA00055169"/>
    </source>
</evidence>
<evidence type="ECO:0000256" key="2">
    <source>
        <dbReference type="ARBA" id="ARBA00022679"/>
    </source>
</evidence>
<dbReference type="Proteomes" id="UP000198346">
    <property type="component" value="Unassembled WGS sequence"/>
</dbReference>
<evidence type="ECO:0000256" key="11">
    <source>
        <dbReference type="ARBA" id="ARBA00075328"/>
    </source>
</evidence>
<gene>
    <name evidence="14" type="ORF">SAMN06297382_0619</name>
</gene>
<evidence type="ECO:0000313" key="15">
    <source>
        <dbReference type="Proteomes" id="UP000198346"/>
    </source>
</evidence>
<dbReference type="GO" id="GO:0005524">
    <property type="term" value="F:ATP binding"/>
    <property type="evidence" value="ECO:0007669"/>
    <property type="project" value="UniProtKB-KW"/>
</dbReference>
<evidence type="ECO:0000256" key="1">
    <source>
        <dbReference type="ARBA" id="ARBA00009919"/>
    </source>
</evidence>